<keyword evidence="1 4" id="KW-0328">Glycosyltransferase</keyword>
<feature type="transmembrane region" description="Helical" evidence="1">
    <location>
        <begin position="570"/>
        <end position="596"/>
    </location>
</feature>
<dbReference type="InterPro" id="IPR038731">
    <property type="entry name" value="RgtA/B/C-like"/>
</dbReference>
<reference evidence="4 5" key="1">
    <citation type="journal article" date="2015" name="Nature">
        <title>rRNA introns, odd ribosomes, and small enigmatic genomes across a large radiation of phyla.</title>
        <authorList>
            <person name="Brown C.T."/>
            <person name="Hug L.A."/>
            <person name="Thomas B.C."/>
            <person name="Sharon I."/>
            <person name="Castelle C.J."/>
            <person name="Singh A."/>
            <person name="Wilkins M.J."/>
            <person name="Williams K.H."/>
            <person name="Banfield J.F."/>
        </authorList>
    </citation>
    <scope>NUCLEOTIDE SEQUENCE [LARGE SCALE GENOMIC DNA]</scope>
</reference>
<evidence type="ECO:0000259" key="2">
    <source>
        <dbReference type="Pfam" id="PF13231"/>
    </source>
</evidence>
<feature type="transmembrane region" description="Helical" evidence="1">
    <location>
        <begin position="90"/>
        <end position="107"/>
    </location>
</feature>
<feature type="transmembrane region" description="Helical" evidence="1">
    <location>
        <begin position="114"/>
        <end position="131"/>
    </location>
</feature>
<accession>A0A0G1R7D7</accession>
<feature type="domain" description="Protein O-mannosyl-transferase C-terminal four TM" evidence="3">
    <location>
        <begin position="653"/>
        <end position="819"/>
    </location>
</feature>
<feature type="domain" description="Glycosyltransferase RgtA/B/C/D-like" evidence="2">
    <location>
        <begin position="494"/>
        <end position="636"/>
    </location>
</feature>
<feature type="transmembrane region" description="Helical" evidence="1">
    <location>
        <begin position="781"/>
        <end position="800"/>
    </location>
</feature>
<feature type="transmembrane region" description="Helical" evidence="1">
    <location>
        <begin position="734"/>
        <end position="750"/>
    </location>
</feature>
<evidence type="ECO:0000259" key="3">
    <source>
        <dbReference type="Pfam" id="PF16192"/>
    </source>
</evidence>
<comment type="pathway">
    <text evidence="1">Protein modification; protein glycosylation.</text>
</comment>
<dbReference type="EMBL" id="LCLM01000023">
    <property type="protein sequence ID" value="KKU16850.1"/>
    <property type="molecule type" value="Genomic_DNA"/>
</dbReference>
<comment type="similarity">
    <text evidence="1">Belongs to the glycosyltransferase 39 family.</text>
</comment>
<keyword evidence="1" id="KW-0812">Transmembrane</keyword>
<gene>
    <name evidence="4" type="ORF">UX25_C0023G0005</name>
</gene>
<feature type="transmembrane region" description="Helical" evidence="1">
    <location>
        <begin position="756"/>
        <end position="774"/>
    </location>
</feature>
<dbReference type="Pfam" id="PF13231">
    <property type="entry name" value="PMT_2"/>
    <property type="match status" value="1"/>
</dbReference>
<keyword evidence="1" id="KW-0472">Membrane</keyword>
<feature type="transmembrane region" description="Helical" evidence="1">
    <location>
        <begin position="625"/>
        <end position="646"/>
    </location>
</feature>
<organism evidence="4 5">
    <name type="scientific">Candidatus Woesebacteria bacterium GW2011_GWC2_45_9</name>
    <dbReference type="NCBI Taxonomy" id="1618589"/>
    <lineage>
        <taxon>Bacteria</taxon>
        <taxon>Candidatus Woeseibacteriota</taxon>
    </lineage>
</organism>
<feature type="transmembrane region" description="Helical" evidence="1">
    <location>
        <begin position="293"/>
        <end position="310"/>
    </location>
</feature>
<comment type="caution">
    <text evidence="4">The sequence shown here is derived from an EMBL/GenBank/DDBJ whole genome shotgun (WGS) entry which is preliminary data.</text>
</comment>
<dbReference type="GO" id="GO:0004169">
    <property type="term" value="F:dolichyl-phosphate-mannose-protein mannosyltransferase activity"/>
    <property type="evidence" value="ECO:0007669"/>
    <property type="project" value="UniProtKB-UniRule"/>
</dbReference>
<feature type="transmembrane region" description="Helical" evidence="1">
    <location>
        <begin position="710"/>
        <end position="727"/>
    </location>
</feature>
<keyword evidence="1" id="KW-1133">Transmembrane helix</keyword>
<comment type="function">
    <text evidence="1">Protein O-mannosyltransferase that catalyzes the transfer of a single mannose residue from a polyprenol phospho-mannosyl lipidic donor to the hydroxyl group of selected serine and threonine residues in acceptor proteins.</text>
</comment>
<dbReference type="UniPathway" id="UPA00378"/>
<evidence type="ECO:0000313" key="5">
    <source>
        <dbReference type="Proteomes" id="UP000034922"/>
    </source>
</evidence>
<proteinExistence type="inferred from homology"/>
<feature type="transmembrane region" description="Helical" evidence="1">
    <location>
        <begin position="431"/>
        <end position="449"/>
    </location>
</feature>
<keyword evidence="1" id="KW-1003">Cell membrane</keyword>
<keyword evidence="1 4" id="KW-0808">Transferase</keyword>
<dbReference type="Pfam" id="PF16192">
    <property type="entry name" value="PMT_4TMC"/>
    <property type="match status" value="1"/>
</dbReference>
<feature type="transmembrane region" description="Helical" evidence="1">
    <location>
        <begin position="163"/>
        <end position="189"/>
    </location>
</feature>
<evidence type="ECO:0000313" key="4">
    <source>
        <dbReference type="EMBL" id="KKU16850.1"/>
    </source>
</evidence>
<dbReference type="Proteomes" id="UP000034922">
    <property type="component" value="Unassembled WGS sequence"/>
</dbReference>
<comment type="subcellular location">
    <subcellularLocation>
        <location evidence="1">Cell membrane</location>
    </subcellularLocation>
</comment>
<dbReference type="InterPro" id="IPR032421">
    <property type="entry name" value="PMT_4TMC"/>
</dbReference>
<dbReference type="AlphaFoldDB" id="A0A0G1R7D7"/>
<name>A0A0G1R7D7_9BACT</name>
<feature type="transmembrane region" description="Helical" evidence="1">
    <location>
        <begin position="337"/>
        <end position="355"/>
    </location>
</feature>
<dbReference type="GO" id="GO:0012505">
    <property type="term" value="C:endomembrane system"/>
    <property type="evidence" value="ECO:0007669"/>
    <property type="project" value="UniProtKB-SubCell"/>
</dbReference>
<feature type="transmembrane region" description="Helical" evidence="1">
    <location>
        <begin position="514"/>
        <end position="535"/>
    </location>
</feature>
<dbReference type="GO" id="GO:0005886">
    <property type="term" value="C:plasma membrane"/>
    <property type="evidence" value="ECO:0007669"/>
    <property type="project" value="UniProtKB-SubCell"/>
</dbReference>
<dbReference type="STRING" id="1618589.UX25_C0023G0005"/>
<protein>
    <recommendedName>
        <fullName evidence="1">Polyprenol-phosphate-mannose--protein mannosyltransferase</fullName>
        <ecNumber evidence="1">2.4.1.-</ecNumber>
    </recommendedName>
</protein>
<dbReference type="InterPro" id="IPR027005">
    <property type="entry name" value="PMT-like"/>
</dbReference>
<feature type="transmembrane region" description="Helical" evidence="1">
    <location>
        <begin position="316"/>
        <end position="332"/>
    </location>
</feature>
<feature type="transmembrane region" description="Helical" evidence="1">
    <location>
        <begin position="602"/>
        <end position="618"/>
    </location>
</feature>
<feature type="transmembrane region" description="Helical" evidence="1">
    <location>
        <begin position="375"/>
        <end position="393"/>
    </location>
</feature>
<sequence length="820" mass="94262">MGVDQKKLSLIIFFALIVRLVLAFFPSFTVDMNNWIAWSGMLAEAGPRGFYLLPGWTDYTPGFLYYLWILGVINKSLYFNAWLYPFLIKLPVVLADIGIGILLYKVLLKRRPKLATFAFFAYILNPVVVFANSIWGQTDGLIALFLLLAAYFLAEKKNVLFSALFWVLALLVKPQALFSLPVLLTYLWLKFKPKQAALFVVTAAFSVFILGLPFFIDKNPILGLPALILKMSNESPFTSVMAFNFWALVKGMWIPDSGTFLGISYLSWGAVLFVSAICLVINKLVKSERKPQHLYFSLGLTYLAFSLFSTRVHERYILVSLPFFLLSAGLIYSKFELALYFVVSALALINIYHPYAYYTPESFLSNPGLLEATTSSYKFFSLLFVLIFFAYFFKERISKQFNFDFKFAAILKRKPKLNFSFPKHHLSEKKVKYLLIAILAFTLITRVGWLQNPKNEYFDEVYHAFTARQILNGNPKAWEWWNTPPEGFAYEWTHPPLAKLGMVLGMKIFGENSFGWRIPGAMMGVGSVFLVYLIAKKIFKDELLGILSAGAFSLDGLPLVMSRIGMNDSYLLFFVLLCLYLFLTDKLFLSAIAFGLAISSKWSGVWVLPILFVSHFVFKKKIKINYLWFLILPVVVYLATYAPMFLTGHGIDIFWGMQKQMWWYHTQLKATHPYTSSWWSWPFLARPIYLYTSNEVGGAVSRIYAMGNPIVFWGGLASIIVSFVYTLKFRIKKLALIIFSYLVFFVPWAASPRIMFLYHYLPSIPFLAMALGYILRRNLKLIVPAVTIALLLFLYFYPHWAGLNIPLVLDTSYYWFSSWR</sequence>
<evidence type="ECO:0000256" key="1">
    <source>
        <dbReference type="RuleBase" id="RU367007"/>
    </source>
</evidence>
<feature type="transmembrane region" description="Helical" evidence="1">
    <location>
        <begin position="195"/>
        <end position="216"/>
    </location>
</feature>
<feature type="transmembrane region" description="Helical" evidence="1">
    <location>
        <begin position="7"/>
        <end position="29"/>
    </location>
</feature>
<feature type="transmembrane region" description="Helical" evidence="1">
    <location>
        <begin position="260"/>
        <end position="281"/>
    </location>
</feature>
<dbReference type="PANTHER" id="PTHR10050">
    <property type="entry name" value="DOLICHYL-PHOSPHATE-MANNOSE--PROTEIN MANNOSYLTRANSFERASE"/>
    <property type="match status" value="1"/>
</dbReference>
<dbReference type="EC" id="2.4.1.-" evidence="1"/>